<evidence type="ECO:0000313" key="3">
    <source>
        <dbReference type="Proteomes" id="UP000231194"/>
    </source>
</evidence>
<evidence type="ECO:0000256" key="1">
    <source>
        <dbReference type="SAM" id="Phobius"/>
    </source>
</evidence>
<gene>
    <name evidence="2" type="ORF">CVM73_22300</name>
</gene>
<evidence type="ECO:0000313" key="2">
    <source>
        <dbReference type="EMBL" id="PJG53107.1"/>
    </source>
</evidence>
<name>A0A2M8R5K6_9BRAD</name>
<reference evidence="2 3" key="1">
    <citation type="submission" date="2017-11" db="EMBL/GenBank/DDBJ databases">
        <title>Bradyrhizobium forestalis sp. nov., an efficient nitrogen-fixing bacterium isolated from nodules of forest legume species in the Amazon.</title>
        <authorList>
            <person name="Costa E.M."/>
            <person name="Guimaraes A."/>
            <person name="Carvalho T.S."/>
            <person name="Rodrigues T.L."/>
            <person name="Ribeiro P.R.A."/>
            <person name="Lebbe L."/>
            <person name="Willems A."/>
            <person name="Moreira F.M.S."/>
        </authorList>
    </citation>
    <scope>NUCLEOTIDE SEQUENCE [LARGE SCALE GENOMIC DNA]</scope>
    <source>
        <strain evidence="2 3">INPA54B</strain>
    </source>
</reference>
<dbReference type="Proteomes" id="UP000231194">
    <property type="component" value="Unassembled WGS sequence"/>
</dbReference>
<keyword evidence="1" id="KW-0812">Transmembrane</keyword>
<keyword evidence="1" id="KW-1133">Transmembrane helix</keyword>
<dbReference type="EMBL" id="PGVG01000019">
    <property type="protein sequence ID" value="PJG53107.1"/>
    <property type="molecule type" value="Genomic_DNA"/>
</dbReference>
<comment type="caution">
    <text evidence="2">The sequence shown here is derived from an EMBL/GenBank/DDBJ whole genome shotgun (WGS) entry which is preliminary data.</text>
</comment>
<proteinExistence type="predicted"/>
<organism evidence="2 3">
    <name type="scientific">Bradyrhizobium forestalis</name>
    <dbReference type="NCBI Taxonomy" id="1419263"/>
    <lineage>
        <taxon>Bacteria</taxon>
        <taxon>Pseudomonadati</taxon>
        <taxon>Pseudomonadota</taxon>
        <taxon>Alphaproteobacteria</taxon>
        <taxon>Hyphomicrobiales</taxon>
        <taxon>Nitrobacteraceae</taxon>
        <taxon>Bradyrhizobium</taxon>
    </lineage>
</organism>
<feature type="transmembrane region" description="Helical" evidence="1">
    <location>
        <begin position="48"/>
        <end position="66"/>
    </location>
</feature>
<protein>
    <submittedName>
        <fullName evidence="2">Uncharacterized protein</fullName>
    </submittedName>
</protein>
<keyword evidence="3" id="KW-1185">Reference proteome</keyword>
<dbReference type="AlphaFoldDB" id="A0A2M8R5K6"/>
<sequence length="86" mass="9324">MLPRSEACESTCETALTEGKQLIWDHPGTVDRVDFQFQKEVLAMAPRLALLSLILAFGVSVAFATVTTVRQVHLENASAAVHAARS</sequence>
<accession>A0A2M8R5K6</accession>
<keyword evidence="1" id="KW-0472">Membrane</keyword>